<sequence>MDGTLLDSNGRMNEEIYDIITELKNMGIIFAAASGRQLESLKKRFMPVDSDIIYLAENGNYVLYKGEELYSNVLEKETVDEVIEAIRGIDKSTAFLCGKKHAYAVDEELIKFMRQPIFGYDIVKVNDFSEVKDDILKVSLFDTVDPRERTLKILAPKYENKLNMAVSGYNSLDIMNMGASKGTALKEIFTKFGINKSEAIAFGDNFNDIEMLEEVGESYAMGNAEKYIKSKASHVIGSNNENAVIETLKRIIEEIHLDEEGCKPRIGL</sequence>
<dbReference type="InterPro" id="IPR036412">
    <property type="entry name" value="HAD-like_sf"/>
</dbReference>
<keyword evidence="1" id="KW-0378">Hydrolase</keyword>
<dbReference type="AlphaFoldDB" id="A0A644Y7A2"/>
<accession>A0A644Y7A2</accession>
<dbReference type="Gene3D" id="3.40.50.1000">
    <property type="entry name" value="HAD superfamily/HAD-like"/>
    <property type="match status" value="1"/>
</dbReference>
<comment type="caution">
    <text evidence="1">The sequence shown here is derived from an EMBL/GenBank/DDBJ whole genome shotgun (WGS) entry which is preliminary data.</text>
</comment>
<protein>
    <submittedName>
        <fullName evidence="1">5-amino-6-(5-phospho-D-ribitylamino)uracil phosphatase YbjI</fullName>
        <ecNumber evidence="1">3.1.3.104</ecNumber>
    </submittedName>
</protein>
<gene>
    <name evidence="1" type="primary">ybjI_2</name>
    <name evidence="1" type="ORF">SDC9_70534</name>
</gene>
<dbReference type="Gene3D" id="3.30.1240.10">
    <property type="match status" value="1"/>
</dbReference>
<organism evidence="1">
    <name type="scientific">bioreactor metagenome</name>
    <dbReference type="NCBI Taxonomy" id="1076179"/>
    <lineage>
        <taxon>unclassified sequences</taxon>
        <taxon>metagenomes</taxon>
        <taxon>ecological metagenomes</taxon>
    </lineage>
</organism>
<dbReference type="InterPro" id="IPR006379">
    <property type="entry name" value="HAD-SF_hydro_IIB"/>
</dbReference>
<dbReference type="GO" id="GO:0043726">
    <property type="term" value="F:5-amino-6-(5-phosphoribitylamino)uracil phosphatase activity"/>
    <property type="evidence" value="ECO:0007669"/>
    <property type="project" value="UniProtKB-EC"/>
</dbReference>
<name>A0A644Y7A2_9ZZZZ</name>
<dbReference type="NCBIfam" id="TIGR01484">
    <property type="entry name" value="HAD-SF-IIB"/>
    <property type="match status" value="1"/>
</dbReference>
<dbReference type="PANTHER" id="PTHR10000">
    <property type="entry name" value="PHOSPHOSERINE PHOSPHATASE"/>
    <property type="match status" value="1"/>
</dbReference>
<dbReference type="EMBL" id="VSSQ01004175">
    <property type="protein sequence ID" value="MPM24057.1"/>
    <property type="molecule type" value="Genomic_DNA"/>
</dbReference>
<dbReference type="InterPro" id="IPR023214">
    <property type="entry name" value="HAD_sf"/>
</dbReference>
<dbReference type="PANTHER" id="PTHR10000:SF53">
    <property type="entry name" value="5-AMINO-6-(5-PHOSPHO-D-RIBITYLAMINO)URACIL PHOSPHATASE YBJI-RELATED"/>
    <property type="match status" value="1"/>
</dbReference>
<dbReference type="EC" id="3.1.3.104" evidence="1"/>
<dbReference type="GO" id="GO:0005829">
    <property type="term" value="C:cytosol"/>
    <property type="evidence" value="ECO:0007669"/>
    <property type="project" value="TreeGrafter"/>
</dbReference>
<dbReference type="GO" id="GO:0000287">
    <property type="term" value="F:magnesium ion binding"/>
    <property type="evidence" value="ECO:0007669"/>
    <property type="project" value="TreeGrafter"/>
</dbReference>
<dbReference type="PROSITE" id="PS01229">
    <property type="entry name" value="COF_2"/>
    <property type="match status" value="1"/>
</dbReference>
<dbReference type="NCBIfam" id="TIGR00099">
    <property type="entry name" value="Cof-subfamily"/>
    <property type="match status" value="1"/>
</dbReference>
<dbReference type="SUPFAM" id="SSF56784">
    <property type="entry name" value="HAD-like"/>
    <property type="match status" value="1"/>
</dbReference>
<dbReference type="InterPro" id="IPR000150">
    <property type="entry name" value="Cof"/>
</dbReference>
<dbReference type="Pfam" id="PF08282">
    <property type="entry name" value="Hydrolase_3"/>
    <property type="match status" value="1"/>
</dbReference>
<proteinExistence type="predicted"/>
<evidence type="ECO:0000313" key="1">
    <source>
        <dbReference type="EMBL" id="MPM24057.1"/>
    </source>
</evidence>
<reference evidence="1" key="1">
    <citation type="submission" date="2019-08" db="EMBL/GenBank/DDBJ databases">
        <authorList>
            <person name="Kucharzyk K."/>
            <person name="Murdoch R.W."/>
            <person name="Higgins S."/>
            <person name="Loffler F."/>
        </authorList>
    </citation>
    <scope>NUCLEOTIDE SEQUENCE</scope>
</reference>